<evidence type="ECO:0000313" key="2">
    <source>
        <dbReference type="Proteomes" id="UP000003299"/>
    </source>
</evidence>
<reference evidence="1 2" key="1">
    <citation type="journal article" date="2011" name="BMC Genomics">
        <title>Comparative genomics reveals diversity among xanthomonads infecting tomato and pepper.</title>
        <authorList>
            <person name="Potnis N."/>
            <person name="Krasileva K."/>
            <person name="Chow V."/>
            <person name="Almeida N.F."/>
            <person name="Patil P.B."/>
            <person name="Ryan R.P."/>
            <person name="Sharlach M."/>
            <person name="Behlau F."/>
            <person name="Dow J.M."/>
            <person name="Momol M.T."/>
            <person name="White F.F."/>
            <person name="Preston J.F."/>
            <person name="Vinatzer B.A."/>
            <person name="Koebnik R."/>
            <person name="Setubal J.C."/>
            <person name="Norman D.J."/>
            <person name="Staskawicz B.J."/>
            <person name="Jones J.B."/>
        </authorList>
    </citation>
    <scope>NUCLEOTIDE SEQUENCE [LARGE SCALE GENOMIC DNA]</scope>
    <source>
        <strain evidence="1 2">ATCC 35937</strain>
    </source>
</reference>
<accession>F0BKC5</accession>
<proteinExistence type="predicted"/>
<name>F0BKC5_9XANT</name>
<comment type="caution">
    <text evidence="1">The sequence shown here is derived from an EMBL/GenBank/DDBJ whole genome shotgun (WGS) entry which is preliminary data.</text>
</comment>
<protein>
    <submittedName>
        <fullName evidence="1">Uncharacterized protein</fullName>
    </submittedName>
</protein>
<gene>
    <name evidence="1" type="ORF">XVE_4739</name>
</gene>
<dbReference type="Proteomes" id="UP000003299">
    <property type="component" value="Unassembled WGS sequence"/>
</dbReference>
<evidence type="ECO:0000313" key="1">
    <source>
        <dbReference type="EMBL" id="EGD07055.1"/>
    </source>
</evidence>
<organism evidence="1 2">
    <name type="scientific">Xanthomonas vesicatoria ATCC 35937</name>
    <dbReference type="NCBI Taxonomy" id="925775"/>
    <lineage>
        <taxon>Bacteria</taxon>
        <taxon>Pseudomonadati</taxon>
        <taxon>Pseudomonadota</taxon>
        <taxon>Gammaproteobacteria</taxon>
        <taxon>Lysobacterales</taxon>
        <taxon>Lysobacteraceae</taxon>
        <taxon>Xanthomonas</taxon>
    </lineage>
</organism>
<dbReference type="EMBL" id="AEQV01000253">
    <property type="protein sequence ID" value="EGD07055.1"/>
    <property type="molecule type" value="Genomic_DNA"/>
</dbReference>
<dbReference type="AlphaFoldDB" id="F0BKC5"/>
<sequence>MRLIDDVPDFSTVQARHHQGDDLQPGAGGHQTAVRWATEIA</sequence>